<dbReference type="PROSITE" id="PS51383">
    <property type="entry name" value="YJEF_C_3"/>
    <property type="match status" value="1"/>
</dbReference>
<dbReference type="EMBL" id="CAEZZQ010000010">
    <property type="protein sequence ID" value="CAB4766336.1"/>
    <property type="molecule type" value="Genomic_DNA"/>
</dbReference>
<evidence type="ECO:0000256" key="3">
    <source>
        <dbReference type="ARBA" id="ARBA00001958"/>
    </source>
</evidence>
<evidence type="ECO:0000259" key="22">
    <source>
        <dbReference type="PROSITE" id="PS51385"/>
    </source>
</evidence>
<dbReference type="SUPFAM" id="SSF53613">
    <property type="entry name" value="Ribokinase-like"/>
    <property type="match status" value="1"/>
</dbReference>
<proteinExistence type="inferred from homology"/>
<keyword evidence="9" id="KW-0547">Nucleotide-binding</keyword>
<dbReference type="EC" id="4.2.1.136" evidence="7"/>
<comment type="catalytic activity">
    <reaction evidence="20">
        <text>(6S)-NADPHX + ADP = AMP + phosphate + NADPH + H(+)</text>
        <dbReference type="Rhea" id="RHEA:32235"/>
        <dbReference type="ChEBI" id="CHEBI:15378"/>
        <dbReference type="ChEBI" id="CHEBI:43474"/>
        <dbReference type="ChEBI" id="CHEBI:57783"/>
        <dbReference type="ChEBI" id="CHEBI:64076"/>
        <dbReference type="ChEBI" id="CHEBI:456215"/>
        <dbReference type="ChEBI" id="CHEBI:456216"/>
        <dbReference type="EC" id="4.2.1.136"/>
    </reaction>
</comment>
<evidence type="ECO:0000256" key="10">
    <source>
        <dbReference type="ARBA" id="ARBA00022840"/>
    </source>
</evidence>
<evidence type="ECO:0000313" key="23">
    <source>
        <dbReference type="EMBL" id="CAB4766336.1"/>
    </source>
</evidence>
<sequence length="453" mass="47509">MKRAYSAACVRRVEAEYLSLGVPLMERAAHAIAHHALGMLTENHGVYGRRVLLLVGSGDNGGDALFAGGVMLSRGVQVEALALTSIVLEAGGQAFVRRGGRWVNELTHSYDLVIDGFLGLGARAGISLEVLSAMTEIQGVPMLAVDLPSGISADGEGVEQPALVPTHTVAIGCWKIAHLLSESGLGVSELVDIGVDYESEIPALVSFEDSEVHELLPTEIESNHKYRRGVLGVIAGSDTFPGAGILSIRAALALGIGMIRTESREYFSEIPEVVTAPGKIDALIVGPGLISLTQTQERATLEHLANGGIALLDAGALPFLEKIPAEARQQIIITPHHGEFAKHFAPFAVTLHAHPLECAQRFVDAYGCHLLLKGPRTLIVSPGEIPVVNMRGSVALATAGSGDVLAGIIGNLMARTGDIRNSAIAGAYIHGKAGESLTAGASELIEILPFALR</sequence>
<feature type="domain" description="YjeF N-terminal" evidence="22">
    <location>
        <begin position="6"/>
        <end position="201"/>
    </location>
</feature>
<evidence type="ECO:0000256" key="11">
    <source>
        <dbReference type="ARBA" id="ARBA00022857"/>
    </source>
</evidence>
<dbReference type="PANTHER" id="PTHR12592">
    <property type="entry name" value="ATP-DEPENDENT (S)-NAD(P)H-HYDRATE DEHYDRATASE FAMILY MEMBER"/>
    <property type="match status" value="1"/>
</dbReference>
<dbReference type="InterPro" id="IPR004443">
    <property type="entry name" value="YjeF_N_dom"/>
</dbReference>
<keyword evidence="10" id="KW-0067">ATP-binding</keyword>
<gene>
    <name evidence="23" type="ORF">UFOPK2894_00287</name>
</gene>
<reference evidence="23" key="1">
    <citation type="submission" date="2020-05" db="EMBL/GenBank/DDBJ databases">
        <authorList>
            <person name="Chiriac C."/>
            <person name="Salcher M."/>
            <person name="Ghai R."/>
            <person name="Kavagutti S V."/>
        </authorList>
    </citation>
    <scope>NUCLEOTIDE SEQUENCE</scope>
</reference>
<dbReference type="SUPFAM" id="SSF64153">
    <property type="entry name" value="YjeF N-terminal domain-like"/>
    <property type="match status" value="1"/>
</dbReference>
<dbReference type="InterPro" id="IPR000631">
    <property type="entry name" value="CARKD"/>
</dbReference>
<dbReference type="GO" id="GO:0052855">
    <property type="term" value="F:ADP-dependent NAD(P)H-hydrate dehydratase activity"/>
    <property type="evidence" value="ECO:0007669"/>
    <property type="project" value="UniProtKB-EC"/>
</dbReference>
<evidence type="ECO:0000256" key="1">
    <source>
        <dbReference type="ARBA" id="ARBA00000013"/>
    </source>
</evidence>
<comment type="catalytic activity">
    <reaction evidence="1">
        <text>(6R)-NADHX = (6S)-NADHX</text>
        <dbReference type="Rhea" id="RHEA:32215"/>
        <dbReference type="ChEBI" id="CHEBI:64074"/>
        <dbReference type="ChEBI" id="CHEBI:64075"/>
        <dbReference type="EC" id="5.1.99.6"/>
    </reaction>
</comment>
<organism evidence="23">
    <name type="scientific">freshwater metagenome</name>
    <dbReference type="NCBI Taxonomy" id="449393"/>
    <lineage>
        <taxon>unclassified sequences</taxon>
        <taxon>metagenomes</taxon>
        <taxon>ecological metagenomes</taxon>
    </lineage>
</organism>
<protein>
    <recommendedName>
        <fullName evidence="18">Nicotinamide nucleotide repair protein</fullName>
        <ecNumber evidence="7">4.2.1.136</ecNumber>
        <ecNumber evidence="6">5.1.99.6</ecNumber>
    </recommendedName>
</protein>
<dbReference type="PIRSF" id="PIRSF017184">
    <property type="entry name" value="Nnr"/>
    <property type="match status" value="1"/>
</dbReference>
<accession>A0A6J6V3W0</accession>
<evidence type="ECO:0000256" key="2">
    <source>
        <dbReference type="ARBA" id="ARBA00000909"/>
    </source>
</evidence>
<dbReference type="Gene3D" id="3.40.50.10260">
    <property type="entry name" value="YjeF N-terminal domain"/>
    <property type="match status" value="1"/>
</dbReference>
<dbReference type="PROSITE" id="PS01050">
    <property type="entry name" value="YJEF_C_2"/>
    <property type="match status" value="1"/>
</dbReference>
<evidence type="ECO:0000256" key="5">
    <source>
        <dbReference type="ARBA" id="ARBA00009524"/>
    </source>
</evidence>
<keyword evidence="8" id="KW-0479">Metal-binding</keyword>
<keyword evidence="12" id="KW-0630">Potassium</keyword>
<dbReference type="InterPro" id="IPR017953">
    <property type="entry name" value="Carbohydrate_kinase_pred_CS"/>
</dbReference>
<comment type="cofactor">
    <cofactor evidence="3">
        <name>K(+)</name>
        <dbReference type="ChEBI" id="CHEBI:29103"/>
    </cofactor>
</comment>
<keyword evidence="11" id="KW-0521">NADP</keyword>
<evidence type="ECO:0000256" key="6">
    <source>
        <dbReference type="ARBA" id="ARBA00012228"/>
    </source>
</evidence>
<evidence type="ECO:0000256" key="8">
    <source>
        <dbReference type="ARBA" id="ARBA00022723"/>
    </source>
</evidence>
<dbReference type="CDD" id="cd01171">
    <property type="entry name" value="YXKO-related"/>
    <property type="match status" value="1"/>
</dbReference>
<dbReference type="InterPro" id="IPR036652">
    <property type="entry name" value="YjeF_N_dom_sf"/>
</dbReference>
<evidence type="ECO:0000256" key="17">
    <source>
        <dbReference type="ARBA" id="ARBA00025153"/>
    </source>
</evidence>
<evidence type="ECO:0000259" key="21">
    <source>
        <dbReference type="PROSITE" id="PS51383"/>
    </source>
</evidence>
<keyword evidence="13" id="KW-0520">NAD</keyword>
<comment type="similarity">
    <text evidence="4">In the N-terminal section; belongs to the NnrE/AIBP family.</text>
</comment>
<comment type="function">
    <text evidence="17">Bifunctional enzyme that catalyzes the epimerization of the S- and R-forms of NAD(P)HX and the dehydration of the S-form of NAD(P)HX at the expense of ADP, which is converted to AMP. This allows the repair of both epimers of NAD(P)HX, a damaged form of NAD(P)H that is a result of enzymatic or heat-dependent hydration.</text>
</comment>
<dbReference type="GO" id="GO:0005524">
    <property type="term" value="F:ATP binding"/>
    <property type="evidence" value="ECO:0007669"/>
    <property type="project" value="UniProtKB-KW"/>
</dbReference>
<feature type="domain" description="YjeF C-terminal" evidence="21">
    <location>
        <begin position="208"/>
        <end position="453"/>
    </location>
</feature>
<evidence type="ECO:0000256" key="12">
    <source>
        <dbReference type="ARBA" id="ARBA00022958"/>
    </source>
</evidence>
<evidence type="ECO:0000256" key="14">
    <source>
        <dbReference type="ARBA" id="ARBA00023235"/>
    </source>
</evidence>
<comment type="catalytic activity">
    <reaction evidence="19">
        <text>(6S)-NADHX + ADP = AMP + phosphate + NADH + H(+)</text>
        <dbReference type="Rhea" id="RHEA:32223"/>
        <dbReference type="ChEBI" id="CHEBI:15378"/>
        <dbReference type="ChEBI" id="CHEBI:43474"/>
        <dbReference type="ChEBI" id="CHEBI:57945"/>
        <dbReference type="ChEBI" id="CHEBI:64074"/>
        <dbReference type="ChEBI" id="CHEBI:456215"/>
        <dbReference type="ChEBI" id="CHEBI:456216"/>
        <dbReference type="EC" id="4.2.1.136"/>
    </reaction>
</comment>
<evidence type="ECO:0000256" key="16">
    <source>
        <dbReference type="ARBA" id="ARBA00023268"/>
    </source>
</evidence>
<keyword evidence="15" id="KW-0456">Lyase</keyword>
<evidence type="ECO:0000256" key="7">
    <source>
        <dbReference type="ARBA" id="ARBA00013129"/>
    </source>
</evidence>
<dbReference type="PANTHER" id="PTHR12592:SF0">
    <property type="entry name" value="ATP-DEPENDENT (S)-NAD(P)H-HYDRATE DEHYDRATASE"/>
    <property type="match status" value="1"/>
</dbReference>
<dbReference type="AlphaFoldDB" id="A0A6J6V3W0"/>
<comment type="catalytic activity">
    <reaction evidence="2">
        <text>(6R)-NADPHX = (6S)-NADPHX</text>
        <dbReference type="Rhea" id="RHEA:32227"/>
        <dbReference type="ChEBI" id="CHEBI:64076"/>
        <dbReference type="ChEBI" id="CHEBI:64077"/>
        <dbReference type="EC" id="5.1.99.6"/>
    </reaction>
</comment>
<dbReference type="GO" id="GO:0052856">
    <property type="term" value="F:NAD(P)HX epimerase activity"/>
    <property type="evidence" value="ECO:0007669"/>
    <property type="project" value="UniProtKB-EC"/>
</dbReference>
<dbReference type="Pfam" id="PF01256">
    <property type="entry name" value="Carb_kinase"/>
    <property type="match status" value="1"/>
</dbReference>
<dbReference type="Pfam" id="PF03853">
    <property type="entry name" value="YjeF_N"/>
    <property type="match status" value="1"/>
</dbReference>
<name>A0A6J6V3W0_9ZZZZ</name>
<evidence type="ECO:0000256" key="4">
    <source>
        <dbReference type="ARBA" id="ARBA00006001"/>
    </source>
</evidence>
<dbReference type="PROSITE" id="PS51385">
    <property type="entry name" value="YJEF_N"/>
    <property type="match status" value="1"/>
</dbReference>
<evidence type="ECO:0000256" key="9">
    <source>
        <dbReference type="ARBA" id="ARBA00022741"/>
    </source>
</evidence>
<evidence type="ECO:0000256" key="15">
    <source>
        <dbReference type="ARBA" id="ARBA00023239"/>
    </source>
</evidence>
<evidence type="ECO:0000256" key="18">
    <source>
        <dbReference type="ARBA" id="ARBA00032624"/>
    </source>
</evidence>
<dbReference type="InterPro" id="IPR030677">
    <property type="entry name" value="Nnr"/>
</dbReference>
<dbReference type="InterPro" id="IPR029056">
    <property type="entry name" value="Ribokinase-like"/>
</dbReference>
<dbReference type="Gene3D" id="3.40.1190.20">
    <property type="match status" value="1"/>
</dbReference>
<dbReference type="GO" id="GO:0110051">
    <property type="term" value="P:metabolite repair"/>
    <property type="evidence" value="ECO:0007669"/>
    <property type="project" value="TreeGrafter"/>
</dbReference>
<evidence type="ECO:0000256" key="19">
    <source>
        <dbReference type="ARBA" id="ARBA00048238"/>
    </source>
</evidence>
<keyword evidence="16" id="KW-0511">Multifunctional enzyme</keyword>
<comment type="similarity">
    <text evidence="5">In the C-terminal section; belongs to the NnrD/CARKD family.</text>
</comment>
<dbReference type="HAMAP" id="MF_01965">
    <property type="entry name" value="NADHX_dehydratase"/>
    <property type="match status" value="1"/>
</dbReference>
<evidence type="ECO:0000256" key="20">
    <source>
        <dbReference type="ARBA" id="ARBA00049209"/>
    </source>
</evidence>
<dbReference type="EC" id="5.1.99.6" evidence="6"/>
<keyword evidence="14" id="KW-0413">Isomerase</keyword>
<dbReference type="GO" id="GO:0046872">
    <property type="term" value="F:metal ion binding"/>
    <property type="evidence" value="ECO:0007669"/>
    <property type="project" value="UniProtKB-KW"/>
</dbReference>
<evidence type="ECO:0000256" key="13">
    <source>
        <dbReference type="ARBA" id="ARBA00023027"/>
    </source>
</evidence>